<comment type="caution">
    <text evidence="2">The sequence shown here is derived from an EMBL/GenBank/DDBJ whole genome shotgun (WGS) entry which is preliminary data.</text>
</comment>
<sequence>MSLDTIPRSNFLFVLGPSLGMNAYHSQPQSARALTMPSTKDKQWDYGIRAGVLTLWDWGGMTTKEICEKYGMPRRTFNAIHNKALARGWGPGQPVLIAHVEDGARSGRPKMRGDGSDRPLEGADSIDPVSSQGA</sequence>
<dbReference type="AlphaFoldDB" id="A0A135TQH3"/>
<proteinExistence type="predicted"/>
<organism evidence="2 3">
    <name type="scientific">Colletotrichum simmondsii</name>
    <dbReference type="NCBI Taxonomy" id="703756"/>
    <lineage>
        <taxon>Eukaryota</taxon>
        <taxon>Fungi</taxon>
        <taxon>Dikarya</taxon>
        <taxon>Ascomycota</taxon>
        <taxon>Pezizomycotina</taxon>
        <taxon>Sordariomycetes</taxon>
        <taxon>Hypocreomycetidae</taxon>
        <taxon>Glomerellales</taxon>
        <taxon>Glomerellaceae</taxon>
        <taxon>Colletotrichum</taxon>
        <taxon>Colletotrichum acutatum species complex</taxon>
    </lineage>
</organism>
<evidence type="ECO:0000313" key="2">
    <source>
        <dbReference type="EMBL" id="KXH50399.1"/>
    </source>
</evidence>
<reference evidence="2 3" key="1">
    <citation type="submission" date="2014-02" db="EMBL/GenBank/DDBJ databases">
        <title>The genome sequence of Colletotrichum simmondsii CBS122122.</title>
        <authorList>
            <person name="Baroncelli R."/>
            <person name="Thon M.R."/>
        </authorList>
    </citation>
    <scope>NUCLEOTIDE SEQUENCE [LARGE SCALE GENOMIC DNA]</scope>
    <source>
        <strain evidence="2 3">CBS122122</strain>
    </source>
</reference>
<gene>
    <name evidence="2" type="ORF">CSIM01_05457</name>
</gene>
<dbReference type="EMBL" id="JFBX01000092">
    <property type="protein sequence ID" value="KXH50399.1"/>
    <property type="molecule type" value="Genomic_DNA"/>
</dbReference>
<feature type="compositionally biased region" description="Basic and acidic residues" evidence="1">
    <location>
        <begin position="101"/>
        <end position="121"/>
    </location>
</feature>
<protein>
    <submittedName>
        <fullName evidence="2">Uncharacterized protein</fullName>
    </submittedName>
</protein>
<feature type="region of interest" description="Disordered" evidence="1">
    <location>
        <begin position="101"/>
        <end position="134"/>
    </location>
</feature>
<name>A0A135TQH3_9PEZI</name>
<dbReference type="Proteomes" id="UP000070328">
    <property type="component" value="Unassembled WGS sequence"/>
</dbReference>
<evidence type="ECO:0000313" key="3">
    <source>
        <dbReference type="Proteomes" id="UP000070328"/>
    </source>
</evidence>
<evidence type="ECO:0000256" key="1">
    <source>
        <dbReference type="SAM" id="MobiDB-lite"/>
    </source>
</evidence>
<accession>A0A135TQH3</accession>
<keyword evidence="3" id="KW-1185">Reference proteome</keyword>
<dbReference type="OrthoDB" id="5415741at2759"/>